<accession>A0A1M7Y546</accession>
<dbReference type="PANTHER" id="PTHR18964">
    <property type="entry name" value="ROK (REPRESSOR, ORF, KINASE) FAMILY"/>
    <property type="match status" value="1"/>
</dbReference>
<sequence length="424" mass="47543">MSIDKRMASSPLSRKPKNIKHYNQRLVLSLLRNLETMTASEISERINLSVTSVTKILALLQKHELVKAMGKGSSTEEGGKKPELYALNDTHKYLIAVHSGIGYIDCVLYDLKCVLINKLSNKYRNQASYENCMEDIALAVKELVRSSGLVPEDIYGVVAGFDGIVDSDNGLLLFPIHNTAWGRNLAVVEKLKELMPEYYKISINNGSRLSGYAEFLKHPDYKEENVMVIISGSFTGGCVLDHGKLVEGANGLVGEFGHITVVPDKATEKCACGNYGCFETMVSPKAMIRYAGEIKDEYQDSQLLKNGDKLNYSGIFKASNEGDAFACKIMDRMISYFVMLIRNMILIYNPRVIVLQGIYNQAGDYFLNKLQREIHSLPFFKIEKEFTLVYSDISLNHGCFTGGALYLADQYFNEAELFINQDQQ</sequence>
<evidence type="ECO:0000256" key="1">
    <source>
        <dbReference type="ARBA" id="ARBA00002486"/>
    </source>
</evidence>
<dbReference type="InterPro" id="IPR036388">
    <property type="entry name" value="WH-like_DNA-bd_sf"/>
</dbReference>
<evidence type="ECO:0000313" key="6">
    <source>
        <dbReference type="Proteomes" id="UP000184612"/>
    </source>
</evidence>
<organism evidence="5 6">
    <name type="scientific">Anaerocolumna xylanovorans DSM 12503</name>
    <dbReference type="NCBI Taxonomy" id="1121345"/>
    <lineage>
        <taxon>Bacteria</taxon>
        <taxon>Bacillati</taxon>
        <taxon>Bacillota</taxon>
        <taxon>Clostridia</taxon>
        <taxon>Lachnospirales</taxon>
        <taxon>Lachnospiraceae</taxon>
        <taxon>Anaerocolumna</taxon>
    </lineage>
</organism>
<keyword evidence="3" id="KW-0859">Xylose metabolism</keyword>
<dbReference type="AlphaFoldDB" id="A0A1M7Y546"/>
<dbReference type="Proteomes" id="UP000184612">
    <property type="component" value="Unassembled WGS sequence"/>
</dbReference>
<comment type="similarity">
    <text evidence="2">Belongs to the ROK (NagC/XylR) family.</text>
</comment>
<dbReference type="SUPFAM" id="SSF46785">
    <property type="entry name" value="Winged helix' DNA-binding domain"/>
    <property type="match status" value="1"/>
</dbReference>
<feature type="domain" description="HTH marR-type" evidence="4">
    <location>
        <begin position="23"/>
        <end position="67"/>
    </location>
</feature>
<evidence type="ECO:0000313" key="5">
    <source>
        <dbReference type="EMBL" id="SHO47512.1"/>
    </source>
</evidence>
<dbReference type="InterPro" id="IPR011991">
    <property type="entry name" value="ArsR-like_HTH"/>
</dbReference>
<gene>
    <name evidence="5" type="ORF">SAMN02745217_01562</name>
</gene>
<dbReference type="GO" id="GO:0042732">
    <property type="term" value="P:D-xylose metabolic process"/>
    <property type="evidence" value="ECO:0007669"/>
    <property type="project" value="UniProtKB-KW"/>
</dbReference>
<dbReference type="RefSeq" id="WP_073588267.1">
    <property type="nucleotide sequence ID" value="NZ_FRFD01000004.1"/>
</dbReference>
<protein>
    <submittedName>
        <fullName evidence="5">Sugar kinase of the NBD/HSP70 family, may contain an N-terminal HTH domain</fullName>
    </submittedName>
</protein>
<dbReference type="Gene3D" id="3.30.420.40">
    <property type="match status" value="2"/>
</dbReference>
<dbReference type="Pfam" id="PF01047">
    <property type="entry name" value="MarR"/>
    <property type="match status" value="1"/>
</dbReference>
<dbReference type="GO" id="GO:0016301">
    <property type="term" value="F:kinase activity"/>
    <property type="evidence" value="ECO:0007669"/>
    <property type="project" value="UniProtKB-KW"/>
</dbReference>
<dbReference type="InterPro" id="IPR036390">
    <property type="entry name" value="WH_DNA-bd_sf"/>
</dbReference>
<dbReference type="InterPro" id="IPR000835">
    <property type="entry name" value="HTH_MarR-typ"/>
</dbReference>
<dbReference type="Gene3D" id="1.10.10.10">
    <property type="entry name" value="Winged helix-like DNA-binding domain superfamily/Winged helix DNA-binding domain"/>
    <property type="match status" value="1"/>
</dbReference>
<dbReference type="OrthoDB" id="9796533at2"/>
<dbReference type="GO" id="GO:0003700">
    <property type="term" value="F:DNA-binding transcription factor activity"/>
    <property type="evidence" value="ECO:0007669"/>
    <property type="project" value="InterPro"/>
</dbReference>
<evidence type="ECO:0000256" key="2">
    <source>
        <dbReference type="ARBA" id="ARBA00006479"/>
    </source>
</evidence>
<reference evidence="5 6" key="1">
    <citation type="submission" date="2016-12" db="EMBL/GenBank/DDBJ databases">
        <authorList>
            <person name="Song W.-J."/>
            <person name="Kurnit D.M."/>
        </authorList>
    </citation>
    <scope>NUCLEOTIDE SEQUENCE [LARGE SCALE GENOMIC DNA]</scope>
    <source>
        <strain evidence="5 6">DSM 12503</strain>
    </source>
</reference>
<proteinExistence type="inferred from homology"/>
<dbReference type="PANTHER" id="PTHR18964:SF149">
    <property type="entry name" value="BIFUNCTIONAL UDP-N-ACETYLGLUCOSAMINE 2-EPIMERASE_N-ACETYLMANNOSAMINE KINASE"/>
    <property type="match status" value="1"/>
</dbReference>
<dbReference type="InterPro" id="IPR000600">
    <property type="entry name" value="ROK"/>
</dbReference>
<keyword evidence="5" id="KW-0418">Kinase</keyword>
<keyword evidence="5" id="KW-0808">Transferase</keyword>
<name>A0A1M7Y546_9FIRM</name>
<comment type="function">
    <text evidence="1">Transcriptional repressor of xylose-utilizing enzymes.</text>
</comment>
<dbReference type="CDD" id="cd00090">
    <property type="entry name" value="HTH_ARSR"/>
    <property type="match status" value="1"/>
</dbReference>
<dbReference type="STRING" id="1121345.SAMN02745217_01562"/>
<dbReference type="InterPro" id="IPR043129">
    <property type="entry name" value="ATPase_NBD"/>
</dbReference>
<dbReference type="EMBL" id="FRFD01000004">
    <property type="protein sequence ID" value="SHO47512.1"/>
    <property type="molecule type" value="Genomic_DNA"/>
</dbReference>
<evidence type="ECO:0000256" key="3">
    <source>
        <dbReference type="ARBA" id="ARBA00022629"/>
    </source>
</evidence>
<keyword evidence="6" id="KW-1185">Reference proteome</keyword>
<keyword evidence="3" id="KW-0119">Carbohydrate metabolism</keyword>
<dbReference type="SUPFAM" id="SSF53067">
    <property type="entry name" value="Actin-like ATPase domain"/>
    <property type="match status" value="2"/>
</dbReference>
<evidence type="ECO:0000259" key="4">
    <source>
        <dbReference type="Pfam" id="PF01047"/>
    </source>
</evidence>
<dbReference type="Pfam" id="PF00480">
    <property type="entry name" value="ROK"/>
    <property type="match status" value="1"/>
</dbReference>